<dbReference type="EMBL" id="MN739220">
    <property type="protein sequence ID" value="QHS94351.1"/>
    <property type="molecule type" value="Genomic_DNA"/>
</dbReference>
<organism evidence="2">
    <name type="scientific">viral metagenome</name>
    <dbReference type="NCBI Taxonomy" id="1070528"/>
    <lineage>
        <taxon>unclassified sequences</taxon>
        <taxon>metagenomes</taxon>
        <taxon>organismal metagenomes</taxon>
    </lineage>
</organism>
<proteinExistence type="predicted"/>
<accession>A0A6C0BRC5</accession>
<feature type="transmembrane region" description="Helical" evidence="1">
    <location>
        <begin position="142"/>
        <end position="162"/>
    </location>
</feature>
<evidence type="ECO:0000256" key="1">
    <source>
        <dbReference type="SAM" id="Phobius"/>
    </source>
</evidence>
<feature type="transmembrane region" description="Helical" evidence="1">
    <location>
        <begin position="111"/>
        <end position="130"/>
    </location>
</feature>
<keyword evidence="1" id="KW-0472">Membrane</keyword>
<keyword evidence="1" id="KW-0812">Transmembrane</keyword>
<dbReference type="AlphaFoldDB" id="A0A6C0BRC5"/>
<sequence>MVASFKNQCNSFNTNGKRCRMKSNIDNNVCHFHIKRNKNKYPENENENENDNTKKCSDEYLTEEDIDSMISKRMDIFEDIVNYEFDSIHQKYELLLYSVDIMERMLTIHKMIITVLVVMNLYLLLVFGFGNYNHSFDPFVNYLYAKTSIIGTLIDTYLTSYYQNISGYVNLSYVLADEVQVNEIIQMDSWDKHTFYSLYMNNTNY</sequence>
<reference evidence="2" key="1">
    <citation type="journal article" date="2020" name="Nature">
        <title>Giant virus diversity and host interactions through global metagenomics.</title>
        <authorList>
            <person name="Schulz F."/>
            <person name="Roux S."/>
            <person name="Paez-Espino D."/>
            <person name="Jungbluth S."/>
            <person name="Walsh D.A."/>
            <person name="Denef V.J."/>
            <person name="McMahon K.D."/>
            <person name="Konstantinidis K.T."/>
            <person name="Eloe-Fadrosh E.A."/>
            <person name="Kyrpides N.C."/>
            <person name="Woyke T."/>
        </authorList>
    </citation>
    <scope>NUCLEOTIDE SEQUENCE</scope>
    <source>
        <strain evidence="2">GVMAG-M-3300018416-26</strain>
    </source>
</reference>
<evidence type="ECO:0000313" key="2">
    <source>
        <dbReference type="EMBL" id="QHS94351.1"/>
    </source>
</evidence>
<protein>
    <submittedName>
        <fullName evidence="2">Uncharacterized protein</fullName>
    </submittedName>
</protein>
<name>A0A6C0BRC5_9ZZZZ</name>
<keyword evidence="1" id="KW-1133">Transmembrane helix</keyword>